<dbReference type="KEGG" id="dgo:DGo_CA0218"/>
<dbReference type="EMBL" id="CP002191">
    <property type="protein sequence ID" value="AFD24145.1"/>
    <property type="molecule type" value="Genomic_DNA"/>
</dbReference>
<accession>H8GU03</accession>
<dbReference type="InterPro" id="IPR039498">
    <property type="entry name" value="NTP_transf_5"/>
</dbReference>
<reference evidence="2 3" key="1">
    <citation type="journal article" date="2012" name="PLoS ONE">
        <title>Genome sequence and transcriptome analysis of the radioresistant bacterium Deinococcus gobiensis: insights into the extreme environmental adaptations.</title>
        <authorList>
            <person name="Yuan M."/>
            <person name="Chen M."/>
            <person name="Zhang W."/>
            <person name="Lu W."/>
            <person name="Wang J."/>
            <person name="Yang M."/>
            <person name="Zhao P."/>
            <person name="Tang R."/>
            <person name="Li X."/>
            <person name="Hao Y."/>
            <person name="Zhou Z."/>
            <person name="Zhan Y."/>
            <person name="Yu H."/>
            <person name="Teng C."/>
            <person name="Yan Y."/>
            <person name="Ping S."/>
            <person name="Wang Y."/>
            <person name="Lin M."/>
        </authorList>
    </citation>
    <scope>NUCLEOTIDE SEQUENCE [LARGE SCALE GENOMIC DNA]</scope>
    <source>
        <strain evidence="2 3">I-0</strain>
    </source>
</reference>
<organism evidence="2 3">
    <name type="scientific">Deinococcus gobiensis (strain DSM 21396 / JCM 16679 / CGMCC 1.7299 / I-0)</name>
    <dbReference type="NCBI Taxonomy" id="745776"/>
    <lineage>
        <taxon>Bacteria</taxon>
        <taxon>Thermotogati</taxon>
        <taxon>Deinococcota</taxon>
        <taxon>Deinococci</taxon>
        <taxon>Deinococcales</taxon>
        <taxon>Deinococcaceae</taxon>
        <taxon>Deinococcus</taxon>
    </lineage>
</organism>
<evidence type="ECO:0000313" key="3">
    <source>
        <dbReference type="Proteomes" id="UP000007575"/>
    </source>
</evidence>
<dbReference type="AlphaFoldDB" id="H8GU03"/>
<dbReference type="Pfam" id="PF14907">
    <property type="entry name" value="NTP_transf_5"/>
    <property type="match status" value="1"/>
</dbReference>
<dbReference type="HOGENOM" id="CLU_631247_0_0_0"/>
<evidence type="ECO:0000259" key="1">
    <source>
        <dbReference type="Pfam" id="PF13471"/>
    </source>
</evidence>
<dbReference type="Proteomes" id="UP000007575">
    <property type="component" value="Chromosome"/>
</dbReference>
<dbReference type="OrthoDB" id="60336at2"/>
<sequence length="451" mass="49481">MSLSPLPTLERVLTRPETASSADLGAVRAAGLGGALRPRLPEDHPLRAELRADALRLGLRHAQVRAEVRALLEVWAAEGIPVLLFKGFALAEFEYASPGERIYGDVDVLLPEDPATVWRAAHLALAHGWYSDGQHADPVTWNHETMHLYSPDGHVRLDVHRYVVGLRAGVSPRRAAGLTSGLWARARHLDWEGVPLNLPGALDAAVLNVALGRSWGGDSGGLKPADYLDLGVLGARHGLTPADLATHAAALGAAHTWAAFTQLCDPRNRRLILSPARTVPVIRAGLRADGVHARLGRWRERFGHLRRVWPLLPVSLLDALAARGATARGRDPRGHLRRWTPPGPVRRLPLRAVQDRIMVVGWWTWVLYPRQRRRGVCVPRAYASYRSLRRGGHPVRFVSGVAPGPGGVHGHAWIEDDRGAVEAYGEPENRRRFRELFSFPDPGDAGGPRQD</sequence>
<dbReference type="InterPro" id="IPR053521">
    <property type="entry name" value="McjB-like"/>
</dbReference>
<protein>
    <recommendedName>
        <fullName evidence="1">Microcin J25-processing protein McjB C-terminal domain-containing protein</fullName>
    </recommendedName>
</protein>
<gene>
    <name evidence="2" type="ordered locus">DGo_CA0218</name>
</gene>
<dbReference type="Pfam" id="PF13471">
    <property type="entry name" value="Transglut_core3"/>
    <property type="match status" value="1"/>
</dbReference>
<feature type="domain" description="Microcin J25-processing protein McjB C-terminal" evidence="1">
    <location>
        <begin position="351"/>
        <end position="437"/>
    </location>
</feature>
<dbReference type="eggNOG" id="COG1305">
    <property type="taxonomic scope" value="Bacteria"/>
</dbReference>
<proteinExistence type="predicted"/>
<dbReference type="PATRIC" id="fig|745776.4.peg.226"/>
<name>H8GU03_DEIGI</name>
<dbReference type="NCBIfam" id="NF033537">
    <property type="entry name" value="lasso_biosyn_B2"/>
    <property type="match status" value="1"/>
</dbReference>
<keyword evidence="3" id="KW-1185">Reference proteome</keyword>
<dbReference type="InterPro" id="IPR032708">
    <property type="entry name" value="McjB_C"/>
</dbReference>
<evidence type="ECO:0000313" key="2">
    <source>
        <dbReference type="EMBL" id="AFD24145.1"/>
    </source>
</evidence>
<dbReference type="RefSeq" id="WP_014683628.1">
    <property type="nucleotide sequence ID" value="NC_017790.1"/>
</dbReference>